<dbReference type="AlphaFoldDB" id="A0A4R8ZK03"/>
<reference evidence="1 2" key="1">
    <citation type="submission" date="2019-03" db="EMBL/GenBank/DDBJ databases">
        <title>Genomics of glacier-inhabiting Cryobacterium strains.</title>
        <authorList>
            <person name="Liu Q."/>
            <person name="Xin Y.-H."/>
        </authorList>
    </citation>
    <scope>NUCLEOTIDE SEQUENCE [LARGE SCALE GENOMIC DNA]</scope>
    <source>
        <strain evidence="1 2">TMT1-1</strain>
    </source>
</reference>
<organism evidence="1 2">
    <name type="scientific">Cryobacterium lyxosi</name>
    <dbReference type="NCBI Taxonomy" id="1259228"/>
    <lineage>
        <taxon>Bacteria</taxon>
        <taxon>Bacillati</taxon>
        <taxon>Actinomycetota</taxon>
        <taxon>Actinomycetes</taxon>
        <taxon>Micrococcales</taxon>
        <taxon>Microbacteriaceae</taxon>
        <taxon>Cryobacterium</taxon>
    </lineage>
</organism>
<evidence type="ECO:0000313" key="1">
    <source>
        <dbReference type="EMBL" id="TFD29215.1"/>
    </source>
</evidence>
<accession>A0A4R8ZK03</accession>
<gene>
    <name evidence="1" type="ORF">E3T27_00335</name>
</gene>
<evidence type="ECO:0000313" key="2">
    <source>
        <dbReference type="Proteomes" id="UP000298424"/>
    </source>
</evidence>
<evidence type="ECO:0008006" key="3">
    <source>
        <dbReference type="Google" id="ProtNLM"/>
    </source>
</evidence>
<name>A0A4R8ZK03_9MICO</name>
<dbReference type="EMBL" id="SOGT01000001">
    <property type="protein sequence ID" value="TFD29215.1"/>
    <property type="molecule type" value="Genomic_DNA"/>
</dbReference>
<sequence>MPLRGLLRLTAALTLTAVLGAIFVAVPQRAEALSGSEFNAGYIIADSQFYTRDALSQAQIQEFLNVRIGTCANTLCLNVLKVDTPTTTLSFGTCDTYIGEAGESAARIIYKVQQACTISAKVILATLQKEQGLVTSKAPTTAILRKAMGQGCPDTSQCDSEFYGFFIQVLSGARQLAWYGNPDGSHTSIKVGQQNAVRYSPNASCGSSNVLIENRATASLYYYTPYQPNTAALTNLGGTGDACSSYGNRNFWVYYSNWFGSPTGSVDPIGNIEAVTAMPGKFRVSGWAIDPNASESVDVHVYVGKVGSPFTAALERPDLSAAYPGLGTKHGFDVTVPVNSTGQNNVCVYAMNKGPGVNVLLGCRSAAALSGPPIGAVDSATAVTGGIRVSGWAIDPDTADPSTVHVYVDDVGKSVRAQLSRPDIGRLYPQYGSAHGFDETIAASPGSHSVCVYGMNTGLGSTTVLQCTTVVVPGTQPAITDSGRAPIGSVDLVSAGTNSVKLSGWALDPDTALPIAVHVYVDSVGVAFTANKDRPDIGAAFPGYGSAHGFAETVAATAGSHRVCVYGINTGAGGHTLIGCKNVVVAGAQPSIPERGRAPIGNVETVAVGSSGIAVGGWALDPDTALPIAVHVYVDSVGVAFTANKDRPDIGAAFPGYGSAHGFAETVAATAGSHRVCVYGINTGAGGHTLLRCQTVTV</sequence>
<proteinExistence type="predicted"/>
<dbReference type="OrthoDB" id="9764271at2"/>
<comment type="caution">
    <text evidence="1">The sequence shown here is derived from an EMBL/GenBank/DDBJ whole genome shotgun (WGS) entry which is preliminary data.</text>
</comment>
<protein>
    <recommendedName>
        <fullName evidence="3">Hemagglutinin</fullName>
    </recommendedName>
</protein>
<dbReference type="Proteomes" id="UP000298424">
    <property type="component" value="Unassembled WGS sequence"/>
</dbReference>
<dbReference type="RefSeq" id="WP_134571221.1">
    <property type="nucleotide sequence ID" value="NZ_SOGT01000001.1"/>
</dbReference>
<keyword evidence="2" id="KW-1185">Reference proteome</keyword>